<dbReference type="AlphaFoldDB" id="A0A1H4CZD6"/>
<organism evidence="2 3">
    <name type="scientific">Bowdeniella nasicola</name>
    <dbReference type="NCBI Taxonomy" id="208480"/>
    <lineage>
        <taxon>Bacteria</taxon>
        <taxon>Bacillati</taxon>
        <taxon>Actinomycetota</taxon>
        <taxon>Actinomycetes</taxon>
        <taxon>Actinomycetales</taxon>
        <taxon>Actinomycetaceae</taxon>
        <taxon>Bowdeniella</taxon>
    </lineage>
</organism>
<feature type="compositionally biased region" description="Low complexity" evidence="1">
    <location>
        <begin position="50"/>
        <end position="64"/>
    </location>
</feature>
<evidence type="ECO:0000313" key="2">
    <source>
        <dbReference type="EMBL" id="SEA65721.1"/>
    </source>
</evidence>
<evidence type="ECO:0000256" key="1">
    <source>
        <dbReference type="SAM" id="MobiDB-lite"/>
    </source>
</evidence>
<name>A0A1H4CZD6_9ACTO</name>
<dbReference type="Proteomes" id="UP000199288">
    <property type="component" value="Unassembled WGS sequence"/>
</dbReference>
<dbReference type="RefSeq" id="WP_143027410.1">
    <property type="nucleotide sequence ID" value="NZ_FNQV01000014.1"/>
</dbReference>
<feature type="region of interest" description="Disordered" evidence="1">
    <location>
        <begin position="44"/>
        <end position="71"/>
    </location>
</feature>
<evidence type="ECO:0000313" key="3">
    <source>
        <dbReference type="Proteomes" id="UP000199288"/>
    </source>
</evidence>
<dbReference type="EMBL" id="FNQV01000014">
    <property type="protein sequence ID" value="SEA65721.1"/>
    <property type="molecule type" value="Genomic_DNA"/>
</dbReference>
<sequence>MQLSATTIPVPGRRTGDADTDAALARYDSMACLCAVEVLIGEPPSRHDAAPAAGPSARAEGPEASAPARLE</sequence>
<keyword evidence="3" id="KW-1185">Reference proteome</keyword>
<accession>A0A1H4CZD6</accession>
<proteinExistence type="predicted"/>
<reference evidence="3" key="1">
    <citation type="submission" date="2016-10" db="EMBL/GenBank/DDBJ databases">
        <authorList>
            <person name="Varghese N."/>
            <person name="Submissions S."/>
        </authorList>
    </citation>
    <scope>NUCLEOTIDE SEQUENCE [LARGE SCALE GENOMIC DNA]</scope>
    <source>
        <strain evidence="3">KPR-1</strain>
    </source>
</reference>
<gene>
    <name evidence="2" type="ORF">SAMN02910418_02107</name>
</gene>
<protein>
    <submittedName>
        <fullName evidence="2">Uncharacterized protein</fullName>
    </submittedName>
</protein>